<feature type="compositionally biased region" description="Basic and acidic residues" evidence="1">
    <location>
        <begin position="20"/>
        <end position="30"/>
    </location>
</feature>
<dbReference type="Proteomes" id="UP000287401">
    <property type="component" value="Unassembled WGS sequence"/>
</dbReference>
<dbReference type="RefSeq" id="WP_017502892.1">
    <property type="nucleotide sequence ID" value="NZ_CP053022.1"/>
</dbReference>
<geneLocation type="plasmid" evidence="3">
    <name>p-A-Sy</name>
</geneLocation>
<dbReference type="AlphaFoldDB" id="A0A084E9W4"/>
<proteinExistence type="predicted"/>
<evidence type="ECO:0000256" key="1">
    <source>
        <dbReference type="SAM" id="MobiDB-lite"/>
    </source>
</evidence>
<feature type="compositionally biased region" description="Low complexity" evidence="1">
    <location>
        <begin position="46"/>
        <end position="67"/>
    </location>
</feature>
<keyword evidence="3" id="KW-0614">Plasmid</keyword>
<protein>
    <submittedName>
        <fullName evidence="2">Uncharacterized protein</fullName>
    </submittedName>
</protein>
<dbReference type="Proteomes" id="UP000502611">
    <property type="component" value="Plasmid p-A-Sy"/>
</dbReference>
<reference evidence="3 7" key="3">
    <citation type="submission" date="2020-04" db="EMBL/GenBank/DDBJ databases">
        <title>The Whole Genome Analysis of High salt-tolerant Sphingobium yanoikuyae YC-XJ2 with Aryl organophosphorus flame retardants (aryl-OPFRs)-degrading capacity and characteristics of Related phosphotriesterase.</title>
        <authorList>
            <person name="Li X."/>
        </authorList>
    </citation>
    <scope>NUCLEOTIDE SEQUENCE [LARGE SCALE GENOMIC DNA]</scope>
    <source>
        <strain evidence="3 7">YC-XJ2</strain>
        <plasmid evidence="7">p-a-sy</plasmid>
        <plasmid evidence="3">p-A-Sy</plasmid>
    </source>
</reference>
<feature type="compositionally biased region" description="Polar residues" evidence="1">
    <location>
        <begin position="31"/>
        <end position="45"/>
    </location>
</feature>
<dbReference type="EMBL" id="CP053022">
    <property type="protein sequence ID" value="QJR05637.1"/>
    <property type="molecule type" value="Genomic_DNA"/>
</dbReference>
<organism evidence="2 5">
    <name type="scientific">Sphingobium yanoikuyae</name>
    <name type="common">Sphingomonas yanoikuyae</name>
    <dbReference type="NCBI Taxonomy" id="13690"/>
    <lineage>
        <taxon>Bacteria</taxon>
        <taxon>Pseudomonadati</taxon>
        <taxon>Pseudomonadota</taxon>
        <taxon>Alphaproteobacteria</taxon>
        <taxon>Sphingomonadales</taxon>
        <taxon>Sphingomonadaceae</taxon>
        <taxon>Sphingobium</taxon>
    </lineage>
</organism>
<sequence>MPSTRLTRLKRLRLKLDIDRPAAHAGESRVSHTSRVAQPTASAPDSQSRPSRLSLRRAAMARGGARR</sequence>
<evidence type="ECO:0000313" key="6">
    <source>
        <dbReference type="Proteomes" id="UP000287401"/>
    </source>
</evidence>
<evidence type="ECO:0000313" key="7">
    <source>
        <dbReference type="Proteomes" id="UP000502611"/>
    </source>
</evidence>
<feature type="region of interest" description="Disordered" evidence="1">
    <location>
        <begin position="20"/>
        <end position="67"/>
    </location>
</feature>
<evidence type="ECO:0000313" key="4">
    <source>
        <dbReference type="EMBL" id="RSU55178.1"/>
    </source>
</evidence>
<reference evidence="2 5" key="1">
    <citation type="submission" date="2014-03" db="EMBL/GenBank/DDBJ databases">
        <title>Genome sequence of Sphingobium yanoikuyae B1.</title>
        <authorList>
            <person name="Gan H.M."/>
            <person name="Gan H.Y."/>
            <person name="Savka M.A."/>
        </authorList>
    </citation>
    <scope>NUCLEOTIDE SEQUENCE [LARGE SCALE GENOMIC DNA]</scope>
    <source>
        <strain evidence="2 5">B1</strain>
    </source>
</reference>
<dbReference type="Proteomes" id="UP000028534">
    <property type="component" value="Unassembled WGS sequence"/>
</dbReference>
<dbReference type="EMBL" id="QRAL01000021">
    <property type="protein sequence ID" value="RSU55178.1"/>
    <property type="molecule type" value="Genomic_DNA"/>
</dbReference>
<geneLocation type="plasmid" evidence="7">
    <name>p-a-sy</name>
</geneLocation>
<dbReference type="EMBL" id="JGVR01000047">
    <property type="protein sequence ID" value="KEZ14756.1"/>
    <property type="molecule type" value="Genomic_DNA"/>
</dbReference>
<evidence type="ECO:0000313" key="5">
    <source>
        <dbReference type="Proteomes" id="UP000028534"/>
    </source>
</evidence>
<name>A0A084E9W4_SPHYA</name>
<accession>A0A084E9W4</accession>
<dbReference type="PATRIC" id="fig|13690.10.peg.4802"/>
<reference evidence="4 6" key="2">
    <citation type="submission" date="2018-07" db="EMBL/GenBank/DDBJ databases">
        <title>Genomic and Epidemiologic Investigation of an Indolent Hospital Outbreak.</title>
        <authorList>
            <person name="Johnson R.C."/>
            <person name="Deming C."/>
            <person name="Conlan S."/>
            <person name="Zellmer C.J."/>
            <person name="Michelin A.V."/>
            <person name="Lee-Lin S."/>
            <person name="Thomas P.J."/>
            <person name="Park M."/>
            <person name="Weingarten R.A."/>
            <person name="Less J."/>
            <person name="Dekker J.P."/>
            <person name="Frank K.M."/>
            <person name="Musser K.A."/>
            <person name="Mcquiston J.R."/>
            <person name="Henderson D.K."/>
            <person name="Lau A.F."/>
            <person name="Palmore T.N."/>
            <person name="Segre J.A."/>
        </authorList>
    </citation>
    <scope>NUCLEOTIDE SEQUENCE [LARGE SCALE GENOMIC DNA]</scope>
    <source>
        <strain evidence="4 6">SK-NIH.Env6_1116</strain>
    </source>
</reference>
<evidence type="ECO:0000313" key="2">
    <source>
        <dbReference type="EMBL" id="KEZ14756.1"/>
    </source>
</evidence>
<evidence type="ECO:0000313" key="3">
    <source>
        <dbReference type="EMBL" id="QJR05637.1"/>
    </source>
</evidence>
<gene>
    <name evidence="2" type="ORF">CP98_04661</name>
    <name evidence="4" type="ORF">DAH51_17580</name>
    <name evidence="3" type="ORF">HH800_25500</name>
</gene>